<proteinExistence type="predicted"/>
<dbReference type="AlphaFoldDB" id="A0A398C4N0"/>
<comment type="caution">
    <text evidence="1">The sequence shown here is derived from an EMBL/GenBank/DDBJ whole genome shotgun (WGS) entry which is preliminary data.</text>
</comment>
<dbReference type="InterPro" id="IPR053784">
    <property type="entry name" value="Choice_anch_U_dom"/>
</dbReference>
<dbReference type="NCBIfam" id="NF041766">
    <property type="entry name" value="choice_anch_U"/>
    <property type="match status" value="1"/>
</dbReference>
<organism evidence="1 2">
    <name type="scientific">Simplicispira hankyongi</name>
    <dbReference type="NCBI Taxonomy" id="2315688"/>
    <lineage>
        <taxon>Bacteria</taxon>
        <taxon>Pseudomonadati</taxon>
        <taxon>Pseudomonadota</taxon>
        <taxon>Betaproteobacteria</taxon>
        <taxon>Burkholderiales</taxon>
        <taxon>Comamonadaceae</taxon>
        <taxon>Simplicispira</taxon>
    </lineage>
</organism>
<protein>
    <submittedName>
        <fullName evidence="1">IPTL-CTERM sorting domain-containing protein</fullName>
    </submittedName>
</protein>
<dbReference type="NCBIfam" id="TIGR04174">
    <property type="entry name" value="IPTL_CTERM"/>
    <property type="match status" value="1"/>
</dbReference>
<dbReference type="InterPro" id="IPR026442">
    <property type="entry name" value="IPTL_CTERM"/>
</dbReference>
<dbReference type="EMBL" id="QXJC01000004">
    <property type="protein sequence ID" value="RID97959.1"/>
    <property type="molecule type" value="Genomic_DNA"/>
</dbReference>
<evidence type="ECO:0000313" key="1">
    <source>
        <dbReference type="EMBL" id="RID97959.1"/>
    </source>
</evidence>
<name>A0A398C4N0_9BURK</name>
<evidence type="ECO:0000313" key="2">
    <source>
        <dbReference type="Proteomes" id="UP000266302"/>
    </source>
</evidence>
<gene>
    <name evidence="1" type="ORF">D3F03_12045</name>
</gene>
<reference evidence="1 2" key="1">
    <citation type="submission" date="2018-09" db="EMBL/GenBank/DDBJ databases">
        <title>Draft genome of Simplicispira sp. NY-02.</title>
        <authorList>
            <person name="Im W.T."/>
        </authorList>
    </citation>
    <scope>NUCLEOTIDE SEQUENCE [LARGE SCALE GENOMIC DNA]</scope>
    <source>
        <strain evidence="1 2">NY-02</strain>
    </source>
</reference>
<keyword evidence="2" id="KW-1185">Reference proteome</keyword>
<accession>A0A398C4N0</accession>
<sequence>MTVTGTVPGMAGTATATLSGGGSSCTLEPSTSFNSVVSAPTPAGTTLSYGEFAFQAVGCTTSVTMTLTYPEALPMNIQFWKYGPQTALAPVSTWFRWASATLSPDRKTVKYTISDNGVGDSDPTVGKISDPFAPGFGPLVPASSIPVDAPWALASLSALIGLFAWRRRRFMLR</sequence>
<dbReference type="Proteomes" id="UP000266302">
    <property type="component" value="Unassembled WGS sequence"/>
</dbReference>